<protein>
    <submittedName>
        <fullName evidence="1">Uncharacterized protein</fullName>
    </submittedName>
</protein>
<accession>A0A329KLC2</accession>
<sequence length="117" mass="12782">MHSTDAQPPRGGSHRDDVADILAQLDWHDLTCQADGGCTSRATHVVHRHAVDGCNRPGADPLGNIVGIVCTCCLRDLQIEVLRQVDQIRSSPHAYCLTCGVPVRQLSHALRVTQLRQ</sequence>
<dbReference type="AlphaFoldDB" id="A0A329KLC2"/>
<dbReference type="EMBL" id="QMEU01000018">
    <property type="protein sequence ID" value="RAU96954.1"/>
    <property type="molecule type" value="Genomic_DNA"/>
</dbReference>
<name>A0A329KLC2_9MYCO</name>
<proteinExistence type="predicted"/>
<evidence type="ECO:0000313" key="1">
    <source>
        <dbReference type="EMBL" id="RAU96954.1"/>
    </source>
</evidence>
<evidence type="ECO:0000313" key="2">
    <source>
        <dbReference type="Proteomes" id="UP000250347"/>
    </source>
</evidence>
<gene>
    <name evidence="1" type="ORF">DQP58_09165</name>
</gene>
<reference evidence="1 2" key="1">
    <citation type="submission" date="2018-06" db="EMBL/GenBank/DDBJ databases">
        <title>NTM in soil in Japan.</title>
        <authorList>
            <person name="Ohya K."/>
        </authorList>
    </citation>
    <scope>NUCLEOTIDE SEQUENCE [LARGE SCALE GENOMIC DNA]</scope>
    <source>
        <strain evidence="1 2">GF76</strain>
    </source>
</reference>
<dbReference type="RefSeq" id="WP_112708102.1">
    <property type="nucleotide sequence ID" value="NZ_QMEU01000018.1"/>
</dbReference>
<comment type="caution">
    <text evidence="1">The sequence shown here is derived from an EMBL/GenBank/DDBJ whole genome shotgun (WGS) entry which is preliminary data.</text>
</comment>
<dbReference type="Proteomes" id="UP000250347">
    <property type="component" value="Unassembled WGS sequence"/>
</dbReference>
<organism evidence="1 2">
    <name type="scientific">Mycobacterium colombiense</name>
    <dbReference type="NCBI Taxonomy" id="339268"/>
    <lineage>
        <taxon>Bacteria</taxon>
        <taxon>Bacillati</taxon>
        <taxon>Actinomycetota</taxon>
        <taxon>Actinomycetes</taxon>
        <taxon>Mycobacteriales</taxon>
        <taxon>Mycobacteriaceae</taxon>
        <taxon>Mycobacterium</taxon>
        <taxon>Mycobacterium avium complex (MAC)</taxon>
    </lineage>
</organism>